<dbReference type="EMBL" id="JBHUNE010000009">
    <property type="protein sequence ID" value="MFD2759306.1"/>
    <property type="molecule type" value="Genomic_DNA"/>
</dbReference>
<gene>
    <name evidence="4" type="ORF">ACFSW7_13055</name>
</gene>
<dbReference type="SUPFAM" id="SSF51735">
    <property type="entry name" value="NAD(P)-binding Rossmann-fold domains"/>
    <property type="match status" value="1"/>
</dbReference>
<keyword evidence="5" id="KW-1185">Reference proteome</keyword>
<dbReference type="RefSeq" id="WP_154651549.1">
    <property type="nucleotide sequence ID" value="NZ_JBHUNE010000009.1"/>
</dbReference>
<protein>
    <submittedName>
        <fullName evidence="4">D-2-hydroxyacid dehydrogenase</fullName>
    </submittedName>
</protein>
<evidence type="ECO:0000256" key="1">
    <source>
        <dbReference type="ARBA" id="ARBA00023002"/>
    </source>
</evidence>
<feature type="domain" description="D-isomer specific 2-hydroxyacid dehydrogenase NAD-binding" evidence="3">
    <location>
        <begin position="106"/>
        <end position="281"/>
    </location>
</feature>
<proteinExistence type="predicted"/>
<dbReference type="CDD" id="cd05300">
    <property type="entry name" value="2-Hacid_dh_1"/>
    <property type="match status" value="1"/>
</dbReference>
<dbReference type="Gene3D" id="3.40.50.720">
    <property type="entry name" value="NAD(P)-binding Rossmann-like Domain"/>
    <property type="match status" value="2"/>
</dbReference>
<dbReference type="Pfam" id="PF02826">
    <property type="entry name" value="2-Hacid_dh_C"/>
    <property type="match status" value="1"/>
</dbReference>
<comment type="caution">
    <text evidence="4">The sequence shown here is derived from an EMBL/GenBank/DDBJ whole genome shotgun (WGS) entry which is preliminary data.</text>
</comment>
<dbReference type="InterPro" id="IPR006140">
    <property type="entry name" value="D-isomer_DH_NAD-bd"/>
</dbReference>
<evidence type="ECO:0000259" key="3">
    <source>
        <dbReference type="Pfam" id="PF02826"/>
    </source>
</evidence>
<evidence type="ECO:0000313" key="4">
    <source>
        <dbReference type="EMBL" id="MFD2759306.1"/>
    </source>
</evidence>
<dbReference type="InterPro" id="IPR036291">
    <property type="entry name" value="NAD(P)-bd_dom_sf"/>
</dbReference>
<dbReference type="PANTHER" id="PTHR43333:SF1">
    <property type="entry name" value="D-ISOMER SPECIFIC 2-HYDROXYACID DEHYDROGENASE NAD-BINDING DOMAIN-CONTAINING PROTEIN"/>
    <property type="match status" value="1"/>
</dbReference>
<keyword evidence="1" id="KW-0560">Oxidoreductase</keyword>
<dbReference type="Proteomes" id="UP001597492">
    <property type="component" value="Unassembled WGS sequence"/>
</dbReference>
<evidence type="ECO:0000256" key="2">
    <source>
        <dbReference type="ARBA" id="ARBA00023027"/>
    </source>
</evidence>
<evidence type="ECO:0000313" key="5">
    <source>
        <dbReference type="Proteomes" id="UP001597492"/>
    </source>
</evidence>
<accession>A0ABW5V1I7</accession>
<reference evidence="5" key="1">
    <citation type="journal article" date="2019" name="Int. J. Syst. Evol. Microbiol.">
        <title>The Global Catalogue of Microorganisms (GCM) 10K type strain sequencing project: providing services to taxonomists for standard genome sequencing and annotation.</title>
        <authorList>
            <consortium name="The Broad Institute Genomics Platform"/>
            <consortium name="The Broad Institute Genome Sequencing Center for Infectious Disease"/>
            <person name="Wu L."/>
            <person name="Ma J."/>
        </authorList>
    </citation>
    <scope>NUCLEOTIDE SEQUENCE [LARGE SCALE GENOMIC DNA]</scope>
    <source>
        <strain evidence="5">TISTR 1514</strain>
    </source>
</reference>
<sequence>MKPTVVIAVADAAAPPPELRRLESTVTPVYVSTPEQFRANSASSPVLLVWDLHTTLVHECGPGTFAWIHTNSLGVNAVATAEAAKAATVTNTRGLFEQPMAEFVLASILFRTKAFDRLVAQQRERVWNQQPTGRLAGRRALVVGAGGVGRAIAALLRAVGIEVRLVGRTRRAERGDDGSEQQIFGIDELPELLPDADDIVLAAPLTAATRGLIGAHELALMRPDAHVINVGRGQLLDEAALADALRSGSIGAATLDVFAQEPLPPESPLWGLEGVLVSPHQSADTTGWRDAAVDLFLDNHARFERGEPLKNVVDLAALLLRG</sequence>
<keyword evidence="2" id="KW-0520">NAD</keyword>
<organism evidence="4 5">
    <name type="scientific">Gulosibacter faecalis</name>
    <dbReference type="NCBI Taxonomy" id="272240"/>
    <lineage>
        <taxon>Bacteria</taxon>
        <taxon>Bacillati</taxon>
        <taxon>Actinomycetota</taxon>
        <taxon>Actinomycetes</taxon>
        <taxon>Micrococcales</taxon>
        <taxon>Microbacteriaceae</taxon>
        <taxon>Gulosibacter</taxon>
    </lineage>
</organism>
<name>A0ABW5V1I7_9MICO</name>
<dbReference type="PANTHER" id="PTHR43333">
    <property type="entry name" value="2-HACID_DH_C DOMAIN-CONTAINING PROTEIN"/>
    <property type="match status" value="1"/>
</dbReference>